<dbReference type="InterPro" id="IPR013221">
    <property type="entry name" value="Mur_ligase_cen"/>
</dbReference>
<protein>
    <recommendedName>
        <fullName evidence="14">Alanine racemase</fullName>
        <ecNumber evidence="14">5.1.1.1</ecNumber>
    </recommendedName>
</protein>
<keyword evidence="11 14" id="KW-0413">Isomerase</keyword>
<evidence type="ECO:0000256" key="16">
    <source>
        <dbReference type="PIRSR" id="PIRSR600821-52"/>
    </source>
</evidence>
<dbReference type="GO" id="GO:0030632">
    <property type="term" value="P:D-alanine biosynthetic process"/>
    <property type="evidence" value="ECO:0007669"/>
    <property type="project" value="UniProtKB-UniRule"/>
</dbReference>
<dbReference type="Gene3D" id="3.40.1190.10">
    <property type="entry name" value="Mur-like, catalytic domain"/>
    <property type="match status" value="1"/>
</dbReference>
<evidence type="ECO:0000256" key="9">
    <source>
        <dbReference type="ARBA" id="ARBA00022960"/>
    </source>
</evidence>
<keyword evidence="9" id="KW-0133">Cell shape</keyword>
<feature type="domain" description="Alanine racemase C-terminal" evidence="17">
    <location>
        <begin position="692"/>
        <end position="816"/>
    </location>
</feature>
<dbReference type="PRINTS" id="PR00992">
    <property type="entry name" value="ALARACEMASE"/>
</dbReference>
<feature type="binding site" evidence="14 16">
    <location>
        <position position="762"/>
    </location>
    <ligand>
        <name>substrate</name>
    </ligand>
</feature>
<dbReference type="SUPFAM" id="SSF63418">
    <property type="entry name" value="MurE/MurF N-terminal domain"/>
    <property type="match status" value="1"/>
</dbReference>
<sequence>MSQFSFTAEELSALVARKSQLNAPNQEIQHLLTDSRKITDAKSSVFFALKGSRDAHQYIPALYRAGVRTFIISDLSFNVTDFSEGNFIWVADTTLAMQEIAKAHRCKFAYPVIAVTGSNGKTIVKEWLYQLLAPDYDIVRSPKSYNSQIGVPLSVWQMSDDYNLAIFEAGISSGNEMEHLAAIIKPDIGVLTNIGAAHDEGFASRDEKLHEKLKLFKNARLVVINQQFKDALEPSKNTFTWSLNDETADLYVVKITHKISFTSIHAKYKNEEISVNIPFSSLASIENAVICWAVLLSQNIAQVQIEKRMQKLLQVKMRLELKTGINQSAIIDDSYNSDFSSLDIALDFLNQQNQYPTKTLILSDIHQSGKANDELYRDVAMLLTNKGVDRFIGIGADLKRFSSVFPVHSVFYNSTDEFIENFRSSDFKNETILLKGSRDFGFERISKMLTQKVHETVMEINLNAILANLKHYKAKLRPGVKLMAMVKAFAYGSGSDEIANLLQHHRVDYLAVAYADEGVALRQAGIKVPIMVLSPEVSSFESIVEHNLEPELYSPRILDAFVDFLNSKNAQFYPIHIKVDTGMHRLGFDFKDIDALIVKLKTNTSVLVKSVFSHLVASDNDAHNSFTLKQISDFELFVNRLQSNLDYTFLRHILNTSGISRWPQAQFEMVRLGIGLYGIESIDTEKALLEPVVSLKTTISQIKELEKGETVGYSRKGVMQHKGKTATVKIGYADGYPRALGNGVGKMLVNGVLAPTIGNICMDMTMLDISGIETSEGDDVIVFGEGFSVYDLAEQLDTIPYEVITNISQRVKRVYYYE</sequence>
<evidence type="ECO:0000259" key="17">
    <source>
        <dbReference type="SMART" id="SM01005"/>
    </source>
</evidence>
<dbReference type="Gene3D" id="2.40.37.10">
    <property type="entry name" value="Lyase, Ornithine Decarboxylase, Chain A, domain 1"/>
    <property type="match status" value="1"/>
</dbReference>
<dbReference type="SUPFAM" id="SSF53623">
    <property type="entry name" value="MurD-like peptide ligases, catalytic domain"/>
    <property type="match status" value="1"/>
</dbReference>
<dbReference type="Gene3D" id="3.90.190.20">
    <property type="entry name" value="Mur ligase, C-terminal domain"/>
    <property type="match status" value="1"/>
</dbReference>
<keyword evidence="8 14" id="KW-0663">Pyridoxal phosphate</keyword>
<evidence type="ECO:0000256" key="15">
    <source>
        <dbReference type="PIRSR" id="PIRSR600821-50"/>
    </source>
</evidence>
<dbReference type="GO" id="GO:0005524">
    <property type="term" value="F:ATP binding"/>
    <property type="evidence" value="ECO:0007669"/>
    <property type="project" value="UniProtKB-KW"/>
</dbReference>
<dbReference type="GO" id="GO:0008784">
    <property type="term" value="F:alanine racemase activity"/>
    <property type="evidence" value="ECO:0007669"/>
    <property type="project" value="UniProtKB-UniRule"/>
</dbReference>
<dbReference type="GO" id="GO:0071555">
    <property type="term" value="P:cell wall organization"/>
    <property type="evidence" value="ECO:0007669"/>
    <property type="project" value="UniProtKB-KW"/>
</dbReference>
<dbReference type="NCBIfam" id="TIGR01143">
    <property type="entry name" value="murF"/>
    <property type="match status" value="1"/>
</dbReference>
<dbReference type="SUPFAM" id="SSF51419">
    <property type="entry name" value="PLP-binding barrel"/>
    <property type="match status" value="1"/>
</dbReference>
<dbReference type="GO" id="GO:0047480">
    <property type="term" value="F:UDP-N-acetylmuramoyl-tripeptide-D-alanyl-D-alanine ligase activity"/>
    <property type="evidence" value="ECO:0007669"/>
    <property type="project" value="InterPro"/>
</dbReference>
<dbReference type="SUPFAM" id="SSF53244">
    <property type="entry name" value="MurD-like peptide ligases, peptide-binding domain"/>
    <property type="match status" value="1"/>
</dbReference>
<gene>
    <name evidence="18" type="ORF">BCY91_13320</name>
</gene>
<dbReference type="SMART" id="SM01005">
    <property type="entry name" value="Ala_racemase_C"/>
    <property type="match status" value="1"/>
</dbReference>
<dbReference type="GO" id="GO:0008360">
    <property type="term" value="P:regulation of cell shape"/>
    <property type="evidence" value="ECO:0007669"/>
    <property type="project" value="UniProtKB-KW"/>
</dbReference>
<dbReference type="PANTHER" id="PTHR43024:SF1">
    <property type="entry name" value="UDP-N-ACETYLMURAMOYL-TRIPEPTIDE--D-ALANYL-D-ALANINE LIGASE"/>
    <property type="match status" value="1"/>
</dbReference>
<dbReference type="SUPFAM" id="SSF50621">
    <property type="entry name" value="Alanine racemase C-terminal domain-like"/>
    <property type="match status" value="1"/>
</dbReference>
<dbReference type="Gene3D" id="3.40.1390.10">
    <property type="entry name" value="MurE/MurF, N-terminal domain"/>
    <property type="match status" value="1"/>
</dbReference>
<dbReference type="PANTHER" id="PTHR43024">
    <property type="entry name" value="UDP-N-ACETYLMURAMOYL-TRIPEPTIDE--D-ALANYL-D-ALANINE LIGASE"/>
    <property type="match status" value="1"/>
</dbReference>
<dbReference type="Pfam" id="PF00842">
    <property type="entry name" value="Ala_racemase_C"/>
    <property type="match status" value="1"/>
</dbReference>
<dbReference type="InterPro" id="IPR035911">
    <property type="entry name" value="MurE/MurF_N"/>
</dbReference>
<dbReference type="Pfam" id="PF08245">
    <property type="entry name" value="Mur_ligase_M"/>
    <property type="match status" value="1"/>
</dbReference>
<dbReference type="AlphaFoldDB" id="A0A419SAT0"/>
<dbReference type="EC" id="5.1.1.1" evidence="14"/>
<evidence type="ECO:0000256" key="3">
    <source>
        <dbReference type="ARBA" id="ARBA00022490"/>
    </source>
</evidence>
<keyword evidence="13" id="KW-0961">Cell wall biogenesis/degradation</keyword>
<dbReference type="OrthoDB" id="9801978at2"/>
<comment type="catalytic activity">
    <reaction evidence="1 14">
        <text>L-alanine = D-alanine</text>
        <dbReference type="Rhea" id="RHEA:20249"/>
        <dbReference type="ChEBI" id="CHEBI:57416"/>
        <dbReference type="ChEBI" id="CHEBI:57972"/>
        <dbReference type="EC" id="5.1.1.1"/>
    </reaction>
</comment>
<dbReference type="InterPro" id="IPR005863">
    <property type="entry name" value="UDP-N-AcMur_synth"/>
</dbReference>
<name>A0A419SAT0_9SPHI</name>
<dbReference type="GO" id="GO:0009252">
    <property type="term" value="P:peptidoglycan biosynthetic process"/>
    <property type="evidence" value="ECO:0007669"/>
    <property type="project" value="UniProtKB-KW"/>
</dbReference>
<evidence type="ECO:0000256" key="12">
    <source>
        <dbReference type="ARBA" id="ARBA00023306"/>
    </source>
</evidence>
<dbReference type="EMBL" id="MBTA01000002">
    <property type="protein sequence ID" value="RKD19574.1"/>
    <property type="molecule type" value="Genomic_DNA"/>
</dbReference>
<dbReference type="HAMAP" id="MF_01201">
    <property type="entry name" value="Ala_racemase"/>
    <property type="match status" value="1"/>
</dbReference>
<feature type="active site" description="Proton acceptor; specific for L-alanine" evidence="14">
    <location>
        <position position="713"/>
    </location>
</feature>
<keyword evidence="19" id="KW-1185">Reference proteome</keyword>
<dbReference type="InterPro" id="IPR009006">
    <property type="entry name" value="Ala_racemase/Decarboxylase_C"/>
</dbReference>
<evidence type="ECO:0000256" key="1">
    <source>
        <dbReference type="ARBA" id="ARBA00000316"/>
    </source>
</evidence>
<dbReference type="InterPro" id="IPR036615">
    <property type="entry name" value="Mur_ligase_C_dom_sf"/>
</dbReference>
<comment type="cofactor">
    <cofactor evidence="2 14 15">
        <name>pyridoxal 5'-phosphate</name>
        <dbReference type="ChEBI" id="CHEBI:597326"/>
    </cofactor>
</comment>
<dbReference type="Gene3D" id="3.20.20.10">
    <property type="entry name" value="Alanine racemase"/>
    <property type="match status" value="1"/>
</dbReference>
<evidence type="ECO:0000313" key="18">
    <source>
        <dbReference type="EMBL" id="RKD19574.1"/>
    </source>
</evidence>
<dbReference type="NCBIfam" id="TIGR00492">
    <property type="entry name" value="alr"/>
    <property type="match status" value="1"/>
</dbReference>
<evidence type="ECO:0000256" key="11">
    <source>
        <dbReference type="ARBA" id="ARBA00023235"/>
    </source>
</evidence>
<evidence type="ECO:0000256" key="5">
    <source>
        <dbReference type="ARBA" id="ARBA00022618"/>
    </source>
</evidence>
<evidence type="ECO:0000256" key="4">
    <source>
        <dbReference type="ARBA" id="ARBA00022598"/>
    </source>
</evidence>
<comment type="function">
    <text evidence="14">Catalyzes the interconversion of L-alanine and D-alanine. May also act on other amino acids.</text>
</comment>
<dbReference type="GO" id="GO:0051301">
    <property type="term" value="P:cell division"/>
    <property type="evidence" value="ECO:0007669"/>
    <property type="project" value="UniProtKB-KW"/>
</dbReference>
<feature type="active site" description="Proton acceptor; specific for D-alanine" evidence="14">
    <location>
        <position position="487"/>
    </location>
</feature>
<dbReference type="GO" id="GO:0030170">
    <property type="term" value="F:pyridoxal phosphate binding"/>
    <property type="evidence" value="ECO:0007669"/>
    <property type="project" value="UniProtKB-UniRule"/>
</dbReference>
<comment type="similarity">
    <text evidence="14">Belongs to the alanine racemase family.</text>
</comment>
<keyword evidence="5" id="KW-0132">Cell division</keyword>
<evidence type="ECO:0000256" key="2">
    <source>
        <dbReference type="ARBA" id="ARBA00001933"/>
    </source>
</evidence>
<comment type="caution">
    <text evidence="18">The sequence shown here is derived from an EMBL/GenBank/DDBJ whole genome shotgun (WGS) entry which is preliminary data.</text>
</comment>
<dbReference type="UniPathway" id="UPA00042">
    <property type="reaction ID" value="UER00497"/>
</dbReference>
<feature type="modified residue" description="N6-(pyridoxal phosphate)lysine" evidence="14 15">
    <location>
        <position position="487"/>
    </location>
</feature>
<dbReference type="InterPro" id="IPR036565">
    <property type="entry name" value="Mur-like_cat_sf"/>
</dbReference>
<feature type="binding site" evidence="14 16">
    <location>
        <position position="585"/>
    </location>
    <ligand>
        <name>substrate</name>
    </ligand>
</feature>
<dbReference type="InterPro" id="IPR000821">
    <property type="entry name" value="Ala_racemase"/>
</dbReference>
<dbReference type="CDD" id="cd00430">
    <property type="entry name" value="PLPDE_III_AR"/>
    <property type="match status" value="1"/>
</dbReference>
<evidence type="ECO:0000256" key="8">
    <source>
        <dbReference type="ARBA" id="ARBA00022898"/>
    </source>
</evidence>
<evidence type="ECO:0000256" key="10">
    <source>
        <dbReference type="ARBA" id="ARBA00022984"/>
    </source>
</evidence>
<keyword evidence="10" id="KW-0573">Peptidoglycan synthesis</keyword>
<dbReference type="FunFam" id="3.20.20.10:FF:000002">
    <property type="entry name" value="Alanine racemase"/>
    <property type="match status" value="1"/>
</dbReference>
<organism evidence="18 19">
    <name type="scientific">Pelobium manganitolerans</name>
    <dbReference type="NCBI Taxonomy" id="1842495"/>
    <lineage>
        <taxon>Bacteria</taxon>
        <taxon>Pseudomonadati</taxon>
        <taxon>Bacteroidota</taxon>
        <taxon>Sphingobacteriia</taxon>
        <taxon>Sphingobacteriales</taxon>
        <taxon>Sphingobacteriaceae</taxon>
        <taxon>Pelobium</taxon>
    </lineage>
</organism>
<dbReference type="InterPro" id="IPR051046">
    <property type="entry name" value="MurCDEF_CellWall_CoF430Synth"/>
</dbReference>
<accession>A0A419SAT0</accession>
<keyword evidence="7" id="KW-0067">ATP-binding</keyword>
<keyword evidence="12" id="KW-0131">Cell cycle</keyword>
<dbReference type="RefSeq" id="WP_120180507.1">
    <property type="nucleotide sequence ID" value="NZ_MBTA01000002.1"/>
</dbReference>
<keyword evidence="6" id="KW-0547">Nucleotide-binding</keyword>
<proteinExistence type="inferred from homology"/>
<dbReference type="NCBIfam" id="NF008897">
    <property type="entry name" value="PRK11930.1"/>
    <property type="match status" value="1"/>
</dbReference>
<dbReference type="Pfam" id="PF01168">
    <property type="entry name" value="Ala_racemase_N"/>
    <property type="match status" value="1"/>
</dbReference>
<evidence type="ECO:0000256" key="6">
    <source>
        <dbReference type="ARBA" id="ARBA00022741"/>
    </source>
</evidence>
<comment type="pathway">
    <text evidence="14">Amino-acid biosynthesis; D-alanine biosynthesis; D-alanine from L-alanine: step 1/1.</text>
</comment>
<dbReference type="Proteomes" id="UP000283433">
    <property type="component" value="Unassembled WGS sequence"/>
</dbReference>
<evidence type="ECO:0000256" key="7">
    <source>
        <dbReference type="ARBA" id="ARBA00022840"/>
    </source>
</evidence>
<evidence type="ECO:0000256" key="13">
    <source>
        <dbReference type="ARBA" id="ARBA00023316"/>
    </source>
</evidence>
<evidence type="ECO:0000313" key="19">
    <source>
        <dbReference type="Proteomes" id="UP000283433"/>
    </source>
</evidence>
<keyword evidence="4 18" id="KW-0436">Ligase</keyword>
<evidence type="ECO:0000256" key="14">
    <source>
        <dbReference type="HAMAP-Rule" id="MF_01201"/>
    </source>
</evidence>
<dbReference type="InterPro" id="IPR029066">
    <property type="entry name" value="PLP-binding_barrel"/>
</dbReference>
<dbReference type="InterPro" id="IPR011079">
    <property type="entry name" value="Ala_racemase_C"/>
</dbReference>
<dbReference type="InterPro" id="IPR001608">
    <property type="entry name" value="Ala_racemase_N"/>
</dbReference>
<reference evidence="18 19" key="1">
    <citation type="submission" date="2016-07" db="EMBL/GenBank/DDBJ databases">
        <title>Genome of Pelobium manganitolerans.</title>
        <authorList>
            <person name="Wu S."/>
            <person name="Wang G."/>
        </authorList>
    </citation>
    <scope>NUCLEOTIDE SEQUENCE [LARGE SCALE GENOMIC DNA]</scope>
    <source>
        <strain evidence="18 19">YS-25</strain>
    </source>
</reference>
<keyword evidence="3" id="KW-0963">Cytoplasm</keyword>